<dbReference type="Proteomes" id="UP000298061">
    <property type="component" value="Unassembled WGS sequence"/>
</dbReference>
<protein>
    <submittedName>
        <fullName evidence="1">Uncharacterized protein</fullName>
    </submittedName>
</protein>
<proteinExistence type="predicted"/>
<evidence type="ECO:0000313" key="2">
    <source>
        <dbReference type="Proteomes" id="UP000298061"/>
    </source>
</evidence>
<comment type="caution">
    <text evidence="1">The sequence shown here is derived from an EMBL/GenBank/DDBJ whole genome shotgun (WGS) entry which is preliminary data.</text>
</comment>
<reference evidence="1 2" key="1">
    <citation type="submission" date="2019-02" db="EMBL/GenBank/DDBJ databases">
        <title>Genome sequencing of the rare red list fungi Hericium alpestre (H. flagellum).</title>
        <authorList>
            <person name="Buettner E."/>
            <person name="Kellner H."/>
        </authorList>
    </citation>
    <scope>NUCLEOTIDE SEQUENCE [LARGE SCALE GENOMIC DNA]</scope>
    <source>
        <strain evidence="1 2">DSM 108284</strain>
    </source>
</reference>
<accession>A0A4Y9ZWL4</accession>
<evidence type="ECO:0000313" key="1">
    <source>
        <dbReference type="EMBL" id="TFY79212.1"/>
    </source>
</evidence>
<name>A0A4Y9ZWL4_9AGAM</name>
<keyword evidence="2" id="KW-1185">Reference proteome</keyword>
<sequence>MRAPESLAYLDNWCSVSYACYKMVALDDNLQPGQVSTGWPALPGVAHMQLVADGLIRDQKQHGSLRNTCMSTHRRSRADDRYLIMRLERAHHVNTNGSAGLAWKLWSTWWKAVDEEDGMG</sequence>
<gene>
    <name evidence="1" type="ORF">EWM64_g4796</name>
</gene>
<dbReference type="AlphaFoldDB" id="A0A4Y9ZWL4"/>
<dbReference type="EMBL" id="SFCI01000539">
    <property type="protein sequence ID" value="TFY79212.1"/>
    <property type="molecule type" value="Genomic_DNA"/>
</dbReference>
<organism evidence="1 2">
    <name type="scientific">Hericium alpestre</name>
    <dbReference type="NCBI Taxonomy" id="135208"/>
    <lineage>
        <taxon>Eukaryota</taxon>
        <taxon>Fungi</taxon>
        <taxon>Dikarya</taxon>
        <taxon>Basidiomycota</taxon>
        <taxon>Agaricomycotina</taxon>
        <taxon>Agaricomycetes</taxon>
        <taxon>Russulales</taxon>
        <taxon>Hericiaceae</taxon>
        <taxon>Hericium</taxon>
    </lineage>
</organism>